<sequence>MKHIGATILLRENSSRGYEVKKFLNQTIEIIDEDSIFSMSVDGRLSHADRPCSVKWFGGSQDLLNFITDVTILSKMGNVILEKSICTITHAPRNINGGVEFELF</sequence>
<name>A0A4S4A504_9HYPH</name>
<organism evidence="1 2">
    <name type="scientific">Allorhizobium terrae</name>
    <dbReference type="NCBI Taxonomy" id="1848972"/>
    <lineage>
        <taxon>Bacteria</taxon>
        <taxon>Pseudomonadati</taxon>
        <taxon>Pseudomonadota</taxon>
        <taxon>Alphaproteobacteria</taxon>
        <taxon>Hyphomicrobiales</taxon>
        <taxon>Rhizobiaceae</taxon>
        <taxon>Rhizobium/Agrobacterium group</taxon>
        <taxon>Allorhizobium</taxon>
    </lineage>
</organism>
<proteinExistence type="predicted"/>
<reference evidence="1 2" key="1">
    <citation type="submission" date="2019-04" db="EMBL/GenBank/DDBJ databases">
        <title>Rhizobium terrae sp. nov., isolated from a paddy soil.</title>
        <authorList>
            <person name="Lin S.-Y."/>
            <person name="Hameed A."/>
            <person name="Huang H.-I."/>
            <person name="Young C.-C."/>
        </authorList>
    </citation>
    <scope>NUCLEOTIDE SEQUENCE [LARGE SCALE GENOMIC DNA]</scope>
    <source>
        <strain evidence="1 2">CC-HIH110</strain>
    </source>
</reference>
<gene>
    <name evidence="1" type="ORF">E6C51_00280</name>
</gene>
<dbReference type="AlphaFoldDB" id="A0A4S4A504"/>
<accession>A0A4S4A504</accession>
<dbReference type="RefSeq" id="WP_190234642.1">
    <property type="nucleotide sequence ID" value="NZ_SSOA01000001.1"/>
</dbReference>
<dbReference type="Proteomes" id="UP000310754">
    <property type="component" value="Unassembled WGS sequence"/>
</dbReference>
<keyword evidence="2" id="KW-1185">Reference proteome</keyword>
<evidence type="ECO:0000313" key="1">
    <source>
        <dbReference type="EMBL" id="THF53601.1"/>
    </source>
</evidence>
<evidence type="ECO:0000313" key="2">
    <source>
        <dbReference type="Proteomes" id="UP000310754"/>
    </source>
</evidence>
<comment type="caution">
    <text evidence="1">The sequence shown here is derived from an EMBL/GenBank/DDBJ whole genome shotgun (WGS) entry which is preliminary data.</text>
</comment>
<dbReference type="EMBL" id="SSOA01000001">
    <property type="protein sequence ID" value="THF53601.1"/>
    <property type="molecule type" value="Genomic_DNA"/>
</dbReference>
<protein>
    <submittedName>
        <fullName evidence="1">Uncharacterized protein</fullName>
    </submittedName>
</protein>